<dbReference type="PANTHER" id="PTHR30290">
    <property type="entry name" value="PERIPLASMIC BINDING COMPONENT OF ABC TRANSPORTER"/>
    <property type="match status" value="1"/>
</dbReference>
<organism evidence="6 7">
    <name type="scientific">Mesorhizobium tianshanense</name>
    <dbReference type="NCBI Taxonomy" id="39844"/>
    <lineage>
        <taxon>Bacteria</taxon>
        <taxon>Pseudomonadati</taxon>
        <taxon>Pseudomonadota</taxon>
        <taxon>Alphaproteobacteria</taxon>
        <taxon>Hyphomicrobiales</taxon>
        <taxon>Phyllobacteriaceae</taxon>
        <taxon>Mesorhizobium</taxon>
    </lineage>
</organism>
<keyword evidence="4" id="KW-1133">Transmembrane helix</keyword>
<evidence type="ECO:0000256" key="3">
    <source>
        <dbReference type="ARBA" id="ARBA00022729"/>
    </source>
</evidence>
<feature type="transmembrane region" description="Helical" evidence="4">
    <location>
        <begin position="31"/>
        <end position="52"/>
    </location>
</feature>
<keyword evidence="4" id="KW-0812">Transmembrane</keyword>
<dbReference type="InterPro" id="IPR039424">
    <property type="entry name" value="SBP_5"/>
</dbReference>
<sequence>MKFMLTDRALHPQAEPVADGFKKDSMNRREYLATMAALGVSAAGALALGGLAPSPARAAEEPKRGGVLRVAMNVKGWKDPRTFDGVEMSNVARQCNEYLVRWNRDFTFEPWLLESWETSDDARVLTLHVRKGITWSNGDTFNAADVVHNLTRWCDAGVAGNSVAERMGALIDTATKKPVDGGIERVDDFTVRLNLPKPDISLIAGMTDYPALIMHRSYDGDGDPLKALAITTGPCELVAWDAEVGAEVRRKEKPWWKGDFYLDGIQWIDYGSDPNAMFSAFESGEIDTNHETAADTVSQTDAMDLSNSELATGSTLVARFNVGNPPYDDIKVRRAAQLAVDNGAILKIGMDDRGKPAENHHVGPMHAEYADIGPAVRDVDQAKALLAEAGKSDHEYDLISVDVDWQKNTGDAIAAQMRDAGLKVKRTVLPAATFWNDWSKYPFSCTEWLGRPLGVQVLALAYKSGAAWNESAYANPEFDALLDKALATPDAGARKEIMAKIEQNLRDSGIIIQPYWRSVYRTFRKGVHGCEQHQSLEQHFEKVWLDA</sequence>
<dbReference type="SUPFAM" id="SSF53850">
    <property type="entry name" value="Periplasmic binding protein-like II"/>
    <property type="match status" value="1"/>
</dbReference>
<comment type="subcellular location">
    <subcellularLocation>
        <location evidence="1">Periplasm</location>
    </subcellularLocation>
</comment>
<dbReference type="OrthoDB" id="9803988at2"/>
<dbReference type="PROSITE" id="PS51318">
    <property type="entry name" value="TAT"/>
    <property type="match status" value="1"/>
</dbReference>
<accession>A0A562MT62</accession>
<dbReference type="InterPro" id="IPR006311">
    <property type="entry name" value="TAT_signal"/>
</dbReference>
<comment type="caution">
    <text evidence="6">The sequence shown here is derived from an EMBL/GenBank/DDBJ whole genome shotgun (WGS) entry which is preliminary data.</text>
</comment>
<keyword evidence="4" id="KW-0472">Membrane</keyword>
<proteinExistence type="inferred from homology"/>
<evidence type="ECO:0000313" key="7">
    <source>
        <dbReference type="Proteomes" id="UP000317122"/>
    </source>
</evidence>
<dbReference type="CDD" id="cd08503">
    <property type="entry name" value="PBP2_NikA_DppA_OppA_like_17"/>
    <property type="match status" value="1"/>
</dbReference>
<dbReference type="GO" id="GO:0030288">
    <property type="term" value="C:outer membrane-bounded periplasmic space"/>
    <property type="evidence" value="ECO:0007669"/>
    <property type="project" value="UniProtKB-ARBA"/>
</dbReference>
<dbReference type="EMBL" id="VLKT01000061">
    <property type="protein sequence ID" value="TWI23114.1"/>
    <property type="molecule type" value="Genomic_DNA"/>
</dbReference>
<dbReference type="RefSeq" id="WP_145722453.1">
    <property type="nucleotide sequence ID" value="NZ_BSPF01000031.1"/>
</dbReference>
<dbReference type="GO" id="GO:1904680">
    <property type="term" value="F:peptide transmembrane transporter activity"/>
    <property type="evidence" value="ECO:0007669"/>
    <property type="project" value="TreeGrafter"/>
</dbReference>
<dbReference type="GO" id="GO:0043190">
    <property type="term" value="C:ATP-binding cassette (ABC) transporter complex"/>
    <property type="evidence" value="ECO:0007669"/>
    <property type="project" value="InterPro"/>
</dbReference>
<dbReference type="InterPro" id="IPR000914">
    <property type="entry name" value="SBP_5_dom"/>
</dbReference>
<keyword evidence="7" id="KW-1185">Reference proteome</keyword>
<evidence type="ECO:0000256" key="4">
    <source>
        <dbReference type="SAM" id="Phobius"/>
    </source>
</evidence>
<protein>
    <submittedName>
        <fullName evidence="6">Peptide/nickel transport system substrate-binding protein</fullName>
    </submittedName>
</protein>
<dbReference type="Gene3D" id="3.40.190.10">
    <property type="entry name" value="Periplasmic binding protein-like II"/>
    <property type="match status" value="1"/>
</dbReference>
<reference evidence="6 7" key="1">
    <citation type="journal article" date="2015" name="Stand. Genomic Sci.">
        <title>Genomic Encyclopedia of Bacterial and Archaeal Type Strains, Phase III: the genomes of soil and plant-associated and newly described type strains.</title>
        <authorList>
            <person name="Whitman W.B."/>
            <person name="Woyke T."/>
            <person name="Klenk H.P."/>
            <person name="Zhou Y."/>
            <person name="Lilburn T.G."/>
            <person name="Beck B.J."/>
            <person name="De Vos P."/>
            <person name="Vandamme P."/>
            <person name="Eisen J.A."/>
            <person name="Garrity G."/>
            <person name="Hugenholtz P."/>
            <person name="Kyrpides N.C."/>
        </authorList>
    </citation>
    <scope>NUCLEOTIDE SEQUENCE [LARGE SCALE GENOMIC DNA]</scope>
    <source>
        <strain evidence="6 7">CGMCC 1.2546</strain>
    </source>
</reference>
<dbReference type="Pfam" id="PF00496">
    <property type="entry name" value="SBP_bac_5"/>
    <property type="match status" value="1"/>
</dbReference>
<gene>
    <name evidence="6" type="ORF">IQ26_06501</name>
</gene>
<evidence type="ECO:0000256" key="1">
    <source>
        <dbReference type="ARBA" id="ARBA00004418"/>
    </source>
</evidence>
<dbReference type="AlphaFoldDB" id="A0A562MT62"/>
<evidence type="ECO:0000259" key="5">
    <source>
        <dbReference type="Pfam" id="PF00496"/>
    </source>
</evidence>
<dbReference type="PANTHER" id="PTHR30290:SF38">
    <property type="entry name" value="D,D-DIPEPTIDE-BINDING PERIPLASMIC PROTEIN DDPA-RELATED"/>
    <property type="match status" value="1"/>
</dbReference>
<feature type="domain" description="Solute-binding protein family 5" evidence="5">
    <location>
        <begin position="108"/>
        <end position="454"/>
    </location>
</feature>
<dbReference type="GO" id="GO:0015833">
    <property type="term" value="P:peptide transport"/>
    <property type="evidence" value="ECO:0007669"/>
    <property type="project" value="TreeGrafter"/>
</dbReference>
<dbReference type="Proteomes" id="UP000317122">
    <property type="component" value="Unassembled WGS sequence"/>
</dbReference>
<dbReference type="PIRSF" id="PIRSF002741">
    <property type="entry name" value="MppA"/>
    <property type="match status" value="1"/>
</dbReference>
<evidence type="ECO:0000313" key="6">
    <source>
        <dbReference type="EMBL" id="TWI23114.1"/>
    </source>
</evidence>
<dbReference type="Gene3D" id="3.10.105.10">
    <property type="entry name" value="Dipeptide-binding Protein, Domain 3"/>
    <property type="match status" value="1"/>
</dbReference>
<keyword evidence="3" id="KW-0732">Signal</keyword>
<comment type="similarity">
    <text evidence="2">Belongs to the bacterial solute-binding protein 5 family.</text>
</comment>
<evidence type="ECO:0000256" key="2">
    <source>
        <dbReference type="ARBA" id="ARBA00005695"/>
    </source>
</evidence>
<dbReference type="InterPro" id="IPR030678">
    <property type="entry name" value="Peptide/Ni-bd"/>
</dbReference>
<name>A0A562MT62_9HYPH</name>